<dbReference type="RefSeq" id="WP_066419288.1">
    <property type="nucleotide sequence ID" value="NZ_CP018866.1"/>
</dbReference>
<reference evidence="1 2" key="1">
    <citation type="submission" date="2016-12" db="EMBL/GenBank/DDBJ databases">
        <title>The whole genome sequencing and assembly of Bacillus cohnii DSM 6307T strain.</title>
        <authorList>
            <person name="Lee Y.-J."/>
            <person name="Yi H."/>
            <person name="Bahn Y.-S."/>
            <person name="Kim J.F."/>
            <person name="Lee D.-W."/>
        </authorList>
    </citation>
    <scope>NUCLEOTIDE SEQUENCE [LARGE SCALE GENOMIC DNA]</scope>
    <source>
        <strain evidence="1 2">DSM 6307</strain>
    </source>
</reference>
<dbReference type="InterPro" id="IPR010368">
    <property type="entry name" value="Com_YlbF"/>
</dbReference>
<dbReference type="SUPFAM" id="SSF158622">
    <property type="entry name" value="YheA/YmcA-like"/>
    <property type="match status" value="1"/>
</dbReference>
<dbReference type="Proteomes" id="UP000215224">
    <property type="component" value="Chromosome"/>
</dbReference>
<sequence length="148" mass="16681">MIATLEKILLLDRAEELAKMILQSEEMADYYKCLDDVREDREAQQLIKAFNDIKDKYEEVQRFGKYHPDYHSVSRETRELKRKVDLHDTIYAFKQAEKAVQELLDEISVLVGRAVSEHIKVPTGNPFFDSLSSCGGGCGSGGGCSCSA</sequence>
<dbReference type="Pfam" id="PF06133">
    <property type="entry name" value="Com_YlbF"/>
    <property type="match status" value="1"/>
</dbReference>
<dbReference type="STRING" id="1314751.GCA_001591425_03573"/>
<dbReference type="Gene3D" id="1.20.1500.10">
    <property type="entry name" value="YheA/YmcA-like"/>
    <property type="match status" value="1"/>
</dbReference>
<dbReference type="InterPro" id="IPR052767">
    <property type="entry name" value="Bact_com_dev_regulator"/>
</dbReference>
<name>A0A223KRQ9_9BACI</name>
<organism evidence="1 2">
    <name type="scientific">Sutcliffiella cohnii</name>
    <dbReference type="NCBI Taxonomy" id="33932"/>
    <lineage>
        <taxon>Bacteria</taxon>
        <taxon>Bacillati</taxon>
        <taxon>Bacillota</taxon>
        <taxon>Bacilli</taxon>
        <taxon>Bacillales</taxon>
        <taxon>Bacillaceae</taxon>
        <taxon>Sutcliffiella</taxon>
    </lineage>
</organism>
<proteinExistence type="predicted"/>
<evidence type="ECO:0000313" key="1">
    <source>
        <dbReference type="EMBL" id="AST92172.1"/>
    </source>
</evidence>
<accession>A0A223KRQ9</accession>
<dbReference type="InterPro" id="IPR023378">
    <property type="entry name" value="YheA/YmcA-like_dom_sf"/>
</dbReference>
<dbReference type="AlphaFoldDB" id="A0A223KRQ9"/>
<protein>
    <submittedName>
        <fullName evidence="1">Regulator</fullName>
    </submittedName>
</protein>
<keyword evidence="2" id="KW-1185">Reference proteome</keyword>
<evidence type="ECO:0000313" key="2">
    <source>
        <dbReference type="Proteomes" id="UP000215224"/>
    </source>
</evidence>
<gene>
    <name evidence="1" type="ORF">BC6307_13200</name>
</gene>
<dbReference type="PANTHER" id="PTHR38448">
    <property type="entry name" value="REGULATORY PROTEIN YLBF-RELATED"/>
    <property type="match status" value="1"/>
</dbReference>
<dbReference type="KEGG" id="bcoh:BC6307_13200"/>
<dbReference type="EMBL" id="CP018866">
    <property type="protein sequence ID" value="AST92172.1"/>
    <property type="molecule type" value="Genomic_DNA"/>
</dbReference>
<dbReference type="PANTHER" id="PTHR38448:SF2">
    <property type="entry name" value="REGULATORY PROTEIN YLBF"/>
    <property type="match status" value="1"/>
</dbReference>